<dbReference type="AlphaFoldDB" id="A0A8H7U511"/>
<proteinExistence type="predicted"/>
<evidence type="ECO:0000256" key="1">
    <source>
        <dbReference type="SAM" id="MobiDB-lite"/>
    </source>
</evidence>
<feature type="region of interest" description="Disordered" evidence="1">
    <location>
        <begin position="247"/>
        <end position="266"/>
    </location>
</feature>
<dbReference type="InterPro" id="IPR013087">
    <property type="entry name" value="Znf_C2H2_type"/>
</dbReference>
<comment type="caution">
    <text evidence="3">The sequence shown here is derived from an EMBL/GenBank/DDBJ whole genome shotgun (WGS) entry which is preliminary data.</text>
</comment>
<gene>
    <name evidence="3" type="ORF">IEO21_01986</name>
</gene>
<dbReference type="PROSITE" id="PS00028">
    <property type="entry name" value="ZINC_FINGER_C2H2_1"/>
    <property type="match status" value="1"/>
</dbReference>
<protein>
    <recommendedName>
        <fullName evidence="2">C2H2-type domain-containing protein</fullName>
    </recommendedName>
</protein>
<reference evidence="3" key="2">
    <citation type="journal article" name="Front. Microbiol.">
        <title>Degradative Capacity of Two Strains of Rhodonia placenta: From Phenotype to Genotype.</title>
        <authorList>
            <person name="Kolle M."/>
            <person name="Horta M.A.C."/>
            <person name="Nowrousian M."/>
            <person name="Ohm R.A."/>
            <person name="Benz J.P."/>
            <person name="Pilgard A."/>
        </authorList>
    </citation>
    <scope>NUCLEOTIDE SEQUENCE</scope>
    <source>
        <strain evidence="3">FPRL280</strain>
    </source>
</reference>
<sequence length="371" mass="41800">MPGVRRVHGWTRGVEKVIYKQFLPYPLAIFTDQSLCESDSHIMSSNHTTPAPSAMASDPFLEFCEKLKEMASTSTDQWSSLSSDPAEVTEVARPRTAEGSLDIPDLQAIVQETDWDLPPFEPQEVPSFGNGSSTFSHIGTPFRSPEGSSSIQEPAPFMGYPWLADPATEPYLNLPYDHQPHYIGQWDATATQMHWYSMGLNHGLAFNAPHVASYDVTSAPIPGLPYVGQEIQSIDYTNSGYGYGYTATPAPDTRRPRSKKARTRFRQSHVVRKPRTWTPAARNYQCSDCHEWFSRSGVRDRHITTGCTKGKQQEWQCPICLKMYSRTDSRGRHCHSQHNMSYRDAVEWVKERMTNRDASGNEGSPAPPDDY</sequence>
<name>A0A8H7U511_9APHY</name>
<evidence type="ECO:0000313" key="4">
    <source>
        <dbReference type="Proteomes" id="UP000639403"/>
    </source>
</evidence>
<dbReference type="Gene3D" id="3.30.160.60">
    <property type="entry name" value="Classic Zinc Finger"/>
    <property type="match status" value="1"/>
</dbReference>
<feature type="compositionally biased region" description="Basic residues" evidence="1">
    <location>
        <begin position="256"/>
        <end position="266"/>
    </location>
</feature>
<dbReference type="Proteomes" id="UP000639403">
    <property type="component" value="Unassembled WGS sequence"/>
</dbReference>
<evidence type="ECO:0000259" key="2">
    <source>
        <dbReference type="PROSITE" id="PS00028"/>
    </source>
</evidence>
<organism evidence="3 4">
    <name type="scientific">Rhodonia placenta</name>
    <dbReference type="NCBI Taxonomy" id="104341"/>
    <lineage>
        <taxon>Eukaryota</taxon>
        <taxon>Fungi</taxon>
        <taxon>Dikarya</taxon>
        <taxon>Basidiomycota</taxon>
        <taxon>Agaricomycotina</taxon>
        <taxon>Agaricomycetes</taxon>
        <taxon>Polyporales</taxon>
        <taxon>Adustoporiaceae</taxon>
        <taxon>Rhodonia</taxon>
    </lineage>
</organism>
<evidence type="ECO:0000313" key="3">
    <source>
        <dbReference type="EMBL" id="KAF9819721.1"/>
    </source>
</evidence>
<dbReference type="EMBL" id="JADOXO010000016">
    <property type="protein sequence ID" value="KAF9819721.1"/>
    <property type="molecule type" value="Genomic_DNA"/>
</dbReference>
<accession>A0A8H7U511</accession>
<reference evidence="3" key="1">
    <citation type="submission" date="2020-11" db="EMBL/GenBank/DDBJ databases">
        <authorList>
            <person name="Koelle M."/>
            <person name="Horta M.A.C."/>
            <person name="Nowrousian M."/>
            <person name="Ohm R.A."/>
            <person name="Benz P."/>
            <person name="Pilgard A."/>
        </authorList>
    </citation>
    <scope>NUCLEOTIDE SEQUENCE</scope>
    <source>
        <strain evidence="3">FPRL280</strain>
    </source>
</reference>
<feature type="domain" description="C2H2-type" evidence="2">
    <location>
        <begin position="317"/>
        <end position="338"/>
    </location>
</feature>